<evidence type="ECO:0000313" key="2">
    <source>
        <dbReference type="EMBL" id="MWG33516.1"/>
    </source>
</evidence>
<evidence type="ECO:0000259" key="1">
    <source>
        <dbReference type="Pfam" id="PF18545"/>
    </source>
</evidence>
<name>A0A6B0GEZ2_9EURY</name>
<feature type="domain" description="Halobacterial output" evidence="1">
    <location>
        <begin position="16"/>
        <end position="79"/>
    </location>
</feature>
<evidence type="ECO:0000313" key="3">
    <source>
        <dbReference type="Proteomes" id="UP000451471"/>
    </source>
</evidence>
<proteinExistence type="predicted"/>
<organism evidence="2 3">
    <name type="scientific">Halomarina oriensis</name>
    <dbReference type="NCBI Taxonomy" id="671145"/>
    <lineage>
        <taxon>Archaea</taxon>
        <taxon>Methanobacteriati</taxon>
        <taxon>Methanobacteriota</taxon>
        <taxon>Stenosarchaea group</taxon>
        <taxon>Halobacteria</taxon>
        <taxon>Halobacteriales</taxon>
        <taxon>Natronomonadaceae</taxon>
        <taxon>Halomarina</taxon>
    </lineage>
</organism>
<reference evidence="2 3" key="1">
    <citation type="submission" date="2019-12" db="EMBL/GenBank/DDBJ databases">
        <title>Halocatena pleomorpha gen. nov. sp. nov., an extremely halophilic archaeon of family Halobacteriaceae isolated from saltpan soil.</title>
        <authorList>
            <person name="Pal Y."/>
            <person name="Verma A."/>
            <person name="Krishnamurthi S."/>
            <person name="Kumar P."/>
        </authorList>
    </citation>
    <scope>NUCLEOTIDE SEQUENCE [LARGE SCALE GENOMIC DNA]</scope>
    <source>
        <strain evidence="2 3">JCM 16495</strain>
    </source>
</reference>
<accession>A0A6B0GEZ2</accession>
<dbReference type="Pfam" id="PF18545">
    <property type="entry name" value="HalOD1"/>
    <property type="match status" value="1"/>
</dbReference>
<dbReference type="InterPro" id="IPR040624">
    <property type="entry name" value="HalOD1"/>
</dbReference>
<dbReference type="OrthoDB" id="271604at2157"/>
<dbReference type="AlphaFoldDB" id="A0A6B0GEZ2"/>
<sequence length="98" mass="10719">MSGDVEKMSHFRRFDEAASTAVVDAVASAEGVPPRRLEPLYDTIDPDALDALVTDDASVDVRFEYEWYTVRVHGEGRLELQSNVATTVTDTDPSAASD</sequence>
<dbReference type="EMBL" id="WSZK01000008">
    <property type="protein sequence ID" value="MWG33516.1"/>
    <property type="molecule type" value="Genomic_DNA"/>
</dbReference>
<keyword evidence="3" id="KW-1185">Reference proteome</keyword>
<comment type="caution">
    <text evidence="2">The sequence shown here is derived from an EMBL/GenBank/DDBJ whole genome shotgun (WGS) entry which is preliminary data.</text>
</comment>
<protein>
    <recommendedName>
        <fullName evidence="1">Halobacterial output domain-containing protein</fullName>
    </recommendedName>
</protein>
<dbReference type="Proteomes" id="UP000451471">
    <property type="component" value="Unassembled WGS sequence"/>
</dbReference>
<gene>
    <name evidence="2" type="ORF">GQS65_03250</name>
</gene>